<dbReference type="Gene3D" id="1.20.1290.10">
    <property type="entry name" value="AhpD-like"/>
    <property type="match status" value="1"/>
</dbReference>
<keyword evidence="1" id="KW-0732">Signal</keyword>
<name>A0ABS5BJW0_9BACT</name>
<dbReference type="InterPro" id="IPR029032">
    <property type="entry name" value="AhpD-like"/>
</dbReference>
<comment type="caution">
    <text evidence="2">The sequence shown here is derived from an EMBL/GenBank/DDBJ whole genome shotgun (WGS) entry which is preliminary data.</text>
</comment>
<accession>A0ABS5BJW0</accession>
<keyword evidence="3" id="KW-1185">Reference proteome</keyword>
<organism evidence="2 3">
    <name type="scientific">Gemmata palustris</name>
    <dbReference type="NCBI Taxonomy" id="2822762"/>
    <lineage>
        <taxon>Bacteria</taxon>
        <taxon>Pseudomonadati</taxon>
        <taxon>Planctomycetota</taxon>
        <taxon>Planctomycetia</taxon>
        <taxon>Gemmatales</taxon>
        <taxon>Gemmataceae</taxon>
        <taxon>Gemmata</taxon>
    </lineage>
</organism>
<evidence type="ECO:0000256" key="1">
    <source>
        <dbReference type="SAM" id="SignalP"/>
    </source>
</evidence>
<dbReference type="SUPFAM" id="SSF69118">
    <property type="entry name" value="AhpD-like"/>
    <property type="match status" value="1"/>
</dbReference>
<protein>
    <recommendedName>
        <fullName evidence="4">DUF1549 domain-containing protein</fullName>
    </recommendedName>
</protein>
<evidence type="ECO:0008006" key="4">
    <source>
        <dbReference type="Google" id="ProtNLM"/>
    </source>
</evidence>
<proteinExistence type="predicted"/>
<dbReference type="RefSeq" id="WP_210652033.1">
    <property type="nucleotide sequence ID" value="NZ_JAGKQQ010000001.1"/>
</dbReference>
<gene>
    <name evidence="2" type="ORF">J8F10_01590</name>
</gene>
<dbReference type="Proteomes" id="UP000676565">
    <property type="component" value="Unassembled WGS sequence"/>
</dbReference>
<reference evidence="2 3" key="1">
    <citation type="submission" date="2021-04" db="EMBL/GenBank/DDBJ databases">
        <authorList>
            <person name="Ivanova A."/>
        </authorList>
    </citation>
    <scope>NUCLEOTIDE SEQUENCE [LARGE SCALE GENOMIC DNA]</scope>
    <source>
        <strain evidence="2 3">G18</strain>
    </source>
</reference>
<feature type="chain" id="PRO_5046309562" description="DUF1549 domain-containing protein" evidence="1">
    <location>
        <begin position="21"/>
        <end position="319"/>
    </location>
</feature>
<evidence type="ECO:0000313" key="3">
    <source>
        <dbReference type="Proteomes" id="UP000676565"/>
    </source>
</evidence>
<dbReference type="EMBL" id="JAGKQQ010000001">
    <property type="protein sequence ID" value="MBP3953992.1"/>
    <property type="molecule type" value="Genomic_DNA"/>
</dbReference>
<feature type="signal peptide" evidence="1">
    <location>
        <begin position="1"/>
        <end position="20"/>
    </location>
</feature>
<sequence>MRRFIVPGLLVFACAVSASAQPTKTVPPLPMLPEEAAWDKLPPQKKPSLPEWAKRFAGPLPKTTAKMLELDYLHREKNPLGSRFAARIRWTVADALNSKYGRDTAKADLDRAEPVPQPLTDDEVAALAFARKLTLAGHAITDNEFAALLKRFTPEQVTAIVHTVACANFQNRVTLALGVRGEDPIALPVATKFDLDAAKLKAPDRPPWDDLKSVKADGISVRVEWGKDGFDEINASLDRQKERTLRVPLPDDAVIEKLPPRERDSAKKILWNTVSAGYQPELTRAWFACLSAYYEEAKVDRVFTNSVFWVVTRTNDCFY</sequence>
<evidence type="ECO:0000313" key="2">
    <source>
        <dbReference type="EMBL" id="MBP3953992.1"/>
    </source>
</evidence>